<evidence type="ECO:0000256" key="2">
    <source>
        <dbReference type="ARBA" id="ARBA00022600"/>
    </source>
</evidence>
<dbReference type="NCBIfam" id="NF001947">
    <property type="entry name" value="PRK00725.1"/>
    <property type="match status" value="1"/>
</dbReference>
<feature type="site" description="Could play a key role in the communication between the regulatory and the substrate sites" evidence="9">
    <location>
        <position position="131"/>
    </location>
</feature>
<dbReference type="Pfam" id="PF00483">
    <property type="entry name" value="NTP_transferase"/>
    <property type="match status" value="1"/>
</dbReference>
<dbReference type="SUPFAM" id="SSF53448">
    <property type="entry name" value="Nucleotide-diphospho-sugar transferases"/>
    <property type="match status" value="1"/>
</dbReference>
<evidence type="ECO:0000256" key="7">
    <source>
        <dbReference type="ARBA" id="ARBA00023056"/>
    </source>
</evidence>
<evidence type="ECO:0000256" key="4">
    <source>
        <dbReference type="ARBA" id="ARBA00022695"/>
    </source>
</evidence>
<dbReference type="UniPathway" id="UPA00164"/>
<dbReference type="PROSITE" id="PS00809">
    <property type="entry name" value="ADP_GLC_PYROPHOSPH_2"/>
    <property type="match status" value="1"/>
</dbReference>
<keyword evidence="3 9" id="KW-0808">Transferase</keyword>
<dbReference type="NCBIfam" id="TIGR02091">
    <property type="entry name" value="glgC"/>
    <property type="match status" value="1"/>
</dbReference>
<evidence type="ECO:0000256" key="5">
    <source>
        <dbReference type="ARBA" id="ARBA00022741"/>
    </source>
</evidence>
<dbReference type="SUPFAM" id="SSF51161">
    <property type="entry name" value="Trimeric LpxA-like enzymes"/>
    <property type="match status" value="1"/>
</dbReference>
<feature type="domain" description="Nucleotidyl transferase" evidence="10">
    <location>
        <begin position="41"/>
        <end position="303"/>
    </location>
</feature>
<evidence type="ECO:0000259" key="11">
    <source>
        <dbReference type="Pfam" id="PF24894"/>
    </source>
</evidence>
<comment type="catalytic activity">
    <reaction evidence="9">
        <text>alpha-D-glucose 1-phosphate + ATP + H(+) = ADP-alpha-D-glucose + diphosphate</text>
        <dbReference type="Rhea" id="RHEA:12120"/>
        <dbReference type="ChEBI" id="CHEBI:15378"/>
        <dbReference type="ChEBI" id="CHEBI:30616"/>
        <dbReference type="ChEBI" id="CHEBI:33019"/>
        <dbReference type="ChEBI" id="CHEBI:57498"/>
        <dbReference type="ChEBI" id="CHEBI:58601"/>
        <dbReference type="EC" id="2.7.7.27"/>
    </reaction>
</comment>
<dbReference type="InterPro" id="IPR023049">
    <property type="entry name" value="GlgC_bac"/>
</dbReference>
<dbReference type="STRING" id="1742972.COMA1_60044"/>
<dbReference type="Pfam" id="PF24894">
    <property type="entry name" value="Hexapep_GlmU"/>
    <property type="match status" value="1"/>
</dbReference>
<dbReference type="HAMAP" id="MF_00624">
    <property type="entry name" value="GlgC"/>
    <property type="match status" value="1"/>
</dbReference>
<evidence type="ECO:0000256" key="8">
    <source>
        <dbReference type="ARBA" id="ARBA00023277"/>
    </source>
</evidence>
<feature type="binding site" evidence="9">
    <location>
        <position position="197"/>
    </location>
    <ligand>
        <name>alpha-D-glucose 1-phosphate</name>
        <dbReference type="ChEBI" id="CHEBI:58601"/>
    </ligand>
</feature>
<dbReference type="InterPro" id="IPR005836">
    <property type="entry name" value="ADP_Glu_pyroP_CS"/>
</dbReference>
<dbReference type="GO" id="GO:0005524">
    <property type="term" value="F:ATP binding"/>
    <property type="evidence" value="ECO:0007669"/>
    <property type="project" value="UniProtKB-KW"/>
</dbReference>
<dbReference type="PANTHER" id="PTHR43523:SF2">
    <property type="entry name" value="GLUCOSE-1-PHOSPHATE ADENYLYLTRANSFERASE"/>
    <property type="match status" value="1"/>
</dbReference>
<feature type="binding site" evidence="9">
    <location>
        <position position="132"/>
    </location>
    <ligand>
        <name>alpha-D-glucose 1-phosphate</name>
        <dbReference type="ChEBI" id="CHEBI:58601"/>
    </ligand>
</feature>
<feature type="domain" description="Glucose-1-phosphate adenylyltransferase/Bifunctional protein GlmU-like C-terminal hexapeptide" evidence="11">
    <location>
        <begin position="327"/>
        <end position="433"/>
    </location>
</feature>
<comment type="subunit">
    <text evidence="9">Homotetramer.</text>
</comment>
<dbReference type="PANTHER" id="PTHR43523">
    <property type="entry name" value="GLUCOSE-1-PHOSPHATE ADENYLYLTRANSFERASE-RELATED"/>
    <property type="match status" value="1"/>
</dbReference>
<dbReference type="GO" id="GO:0008878">
    <property type="term" value="F:glucose-1-phosphate adenylyltransferase activity"/>
    <property type="evidence" value="ECO:0007669"/>
    <property type="project" value="UniProtKB-UniRule"/>
</dbReference>
<feature type="site" description="Could play a key role in the communication between the regulatory and the substrate sites" evidence="9">
    <location>
        <position position="93"/>
    </location>
</feature>
<feature type="binding site" evidence="9">
    <location>
        <position position="230"/>
    </location>
    <ligand>
        <name>alpha-D-glucose 1-phosphate</name>
        <dbReference type="ChEBI" id="CHEBI:58601"/>
    </ligand>
</feature>
<accession>A0A0S4LNB4</accession>
<dbReference type="CDD" id="cd04651">
    <property type="entry name" value="LbH_G1P_AT_C"/>
    <property type="match status" value="1"/>
</dbReference>
<comment type="pathway">
    <text evidence="9">Glycan biosynthesis; glycogen biosynthesis.</text>
</comment>
<dbReference type="Gene3D" id="2.160.10.10">
    <property type="entry name" value="Hexapeptide repeat proteins"/>
    <property type="match status" value="1"/>
</dbReference>
<organism evidence="12 13">
    <name type="scientific">Candidatus Nitrospira nitrosa</name>
    <dbReference type="NCBI Taxonomy" id="1742972"/>
    <lineage>
        <taxon>Bacteria</taxon>
        <taxon>Pseudomonadati</taxon>
        <taxon>Nitrospirota</taxon>
        <taxon>Nitrospiria</taxon>
        <taxon>Nitrospirales</taxon>
        <taxon>Nitrospiraceae</taxon>
        <taxon>Nitrospira</taxon>
    </lineage>
</organism>
<proteinExistence type="inferred from homology"/>
<sequence>MAQSGVLVASIIRIAREVNDSLFFLFQDGPARIRIMKNIFTMVLAGGKGERLNPLTAQRAKPAVPFGGKYRIIDFTLSNCLNSGLRKIAVLIQYKSHSLDRHIRAGWNILSADLDEYIASVPPQQRISEDWYRGTADAVYQNMFLIDDEHPEFLLILAGDHIYKMNYAEMYHWLIATSADAVVGAIDIPIQEASRFGVIAVNEDYRITRFDEKPAHPISLPNDPDHAFASMGIYLFRTKVIREYLLADAKEGSAHDFGKNIIPKMIAEKRVYAFKFQDANKKAVKYWRDIGTLDAYWEANMDLVSVDPQFNFYDAEWPIRTYQGQFPPAKFVFAQDFQGGRMGVALDSIVCGGCIISGGRVQNSVLSPNVHVHDHADIRDSVVMENVTIGAQSRIRRAIIDKDVTIPPQTEIGYNREADAQRFTVTESGLVVISKGMKLHASVDPSG</sequence>
<reference evidence="12 13" key="1">
    <citation type="submission" date="2015-10" db="EMBL/GenBank/DDBJ databases">
        <authorList>
            <person name="Gilbert D.G."/>
        </authorList>
    </citation>
    <scope>NUCLEOTIDE SEQUENCE [LARGE SCALE GENOMIC DNA]</scope>
    <source>
        <strain evidence="12">COMA1</strain>
    </source>
</reference>
<keyword evidence="7 9" id="KW-0320">Glycogen biosynthesis</keyword>
<evidence type="ECO:0000256" key="6">
    <source>
        <dbReference type="ARBA" id="ARBA00022840"/>
    </source>
</evidence>
<evidence type="ECO:0000256" key="9">
    <source>
        <dbReference type="HAMAP-Rule" id="MF_00624"/>
    </source>
</evidence>
<feature type="binding site" evidence="9">
    <location>
        <begin position="212"/>
        <end position="213"/>
    </location>
    <ligand>
        <name>alpha-D-glucose 1-phosphate</name>
        <dbReference type="ChEBI" id="CHEBI:58601"/>
    </ligand>
</feature>
<protein>
    <recommendedName>
        <fullName evidence="9">Glucose-1-phosphate adenylyltransferase</fullName>
        <ecNumber evidence="9">2.7.7.27</ecNumber>
    </recommendedName>
    <alternativeName>
        <fullName evidence="9">ADP-glucose pyrophosphorylase</fullName>
        <shortName evidence="9">ADPGlc PPase</shortName>
    </alternativeName>
    <alternativeName>
        <fullName evidence="9">ADP-glucose synthase</fullName>
    </alternativeName>
</protein>
<dbReference type="InterPro" id="IPR029044">
    <property type="entry name" value="Nucleotide-diphossugar_trans"/>
</dbReference>
<name>A0A0S4LNB4_9BACT</name>
<comment type="function">
    <text evidence="9">Involved in the biosynthesis of ADP-glucose, a building block required for the elongation reactions to produce glycogen. Catalyzes the reaction between ATP and alpha-D-glucose 1-phosphate (G1P) to produce pyrophosphate and ADP-Glc.</text>
</comment>
<keyword evidence="6 9" id="KW-0067">ATP-binding</keyword>
<dbReference type="CDD" id="cd02508">
    <property type="entry name" value="ADP_Glucose_PP"/>
    <property type="match status" value="1"/>
</dbReference>
<keyword evidence="13" id="KW-1185">Reference proteome</keyword>
<dbReference type="GO" id="GO:0005978">
    <property type="term" value="P:glycogen biosynthetic process"/>
    <property type="evidence" value="ECO:0007669"/>
    <property type="project" value="UniProtKB-UniRule"/>
</dbReference>
<dbReference type="InterPro" id="IPR011004">
    <property type="entry name" value="Trimer_LpxA-like_sf"/>
</dbReference>
<dbReference type="Proteomes" id="UP000199032">
    <property type="component" value="Unassembled WGS sequence"/>
</dbReference>
<evidence type="ECO:0000313" key="13">
    <source>
        <dbReference type="Proteomes" id="UP000199032"/>
    </source>
</evidence>
<dbReference type="NCBIfam" id="NF002023">
    <property type="entry name" value="PRK00844.1"/>
    <property type="match status" value="1"/>
</dbReference>
<dbReference type="AlphaFoldDB" id="A0A0S4LNB4"/>
<gene>
    <name evidence="9 12" type="primary">glgC</name>
    <name evidence="12" type="ORF">COMA1_60044</name>
</gene>
<keyword evidence="2 9" id="KW-0321">Glycogen metabolism</keyword>
<evidence type="ECO:0000256" key="1">
    <source>
        <dbReference type="ARBA" id="ARBA00010443"/>
    </source>
</evidence>
<keyword evidence="8 9" id="KW-0119">Carbohydrate metabolism</keyword>
<dbReference type="EMBL" id="CZQA01000012">
    <property type="protein sequence ID" value="CUS38735.1"/>
    <property type="molecule type" value="Genomic_DNA"/>
</dbReference>
<dbReference type="EC" id="2.7.7.27" evidence="9"/>
<evidence type="ECO:0000259" key="10">
    <source>
        <dbReference type="Pfam" id="PF00483"/>
    </source>
</evidence>
<dbReference type="InterPro" id="IPR011831">
    <property type="entry name" value="ADP-Glc_PPase"/>
</dbReference>
<dbReference type="InterPro" id="IPR005835">
    <property type="entry name" value="NTP_transferase_dom"/>
</dbReference>
<evidence type="ECO:0000256" key="3">
    <source>
        <dbReference type="ARBA" id="ARBA00022679"/>
    </source>
</evidence>
<dbReference type="Gene3D" id="3.90.550.10">
    <property type="entry name" value="Spore Coat Polysaccharide Biosynthesis Protein SpsA, Chain A"/>
    <property type="match status" value="1"/>
</dbReference>
<keyword evidence="4 9" id="KW-0548">Nucleotidyltransferase</keyword>
<comment type="similarity">
    <text evidence="1 9">Belongs to the bacterial/plant glucose-1-phosphate adenylyltransferase family.</text>
</comment>
<dbReference type="InterPro" id="IPR056818">
    <property type="entry name" value="GlmU/GlgC-like_hexapep"/>
</dbReference>
<evidence type="ECO:0000313" key="12">
    <source>
        <dbReference type="EMBL" id="CUS38735.1"/>
    </source>
</evidence>
<keyword evidence="5 9" id="KW-0547">Nucleotide-binding</keyword>